<gene>
    <name evidence="10" type="ORF">N7548_08620</name>
</gene>
<dbReference type="InterPro" id="IPR003016">
    <property type="entry name" value="2-oxoA_DH_lipoyl-BS"/>
</dbReference>
<dbReference type="Gene3D" id="4.10.320.10">
    <property type="entry name" value="E3-binding domain"/>
    <property type="match status" value="1"/>
</dbReference>
<dbReference type="EMBL" id="JAOVQM010000014">
    <property type="protein sequence ID" value="MCV2232882.1"/>
    <property type="molecule type" value="Genomic_DNA"/>
</dbReference>
<dbReference type="RefSeq" id="WP_263609071.1">
    <property type="nucleotide sequence ID" value="NZ_JAOVQM010000014.1"/>
</dbReference>
<comment type="similarity">
    <text evidence="2 6">Belongs to the 2-oxoacid dehydrogenase family.</text>
</comment>
<dbReference type="InterPro" id="IPR011053">
    <property type="entry name" value="Single_hybrid_motif"/>
</dbReference>
<keyword evidence="4 6" id="KW-0450">Lipoyl</keyword>
<dbReference type="PANTHER" id="PTHR43178:SF5">
    <property type="entry name" value="LIPOAMIDE ACYLTRANSFERASE COMPONENT OF BRANCHED-CHAIN ALPHA-KETO ACID DEHYDROGENASE COMPLEX, MITOCHONDRIAL"/>
    <property type="match status" value="1"/>
</dbReference>
<dbReference type="InterPro" id="IPR004167">
    <property type="entry name" value="PSBD"/>
</dbReference>
<comment type="cofactor">
    <cofactor evidence="1 6">
        <name>(R)-lipoate</name>
        <dbReference type="ChEBI" id="CHEBI:83088"/>
    </cofactor>
</comment>
<feature type="domain" description="Peripheral subunit-binding (PSBD)" evidence="9">
    <location>
        <begin position="129"/>
        <end position="166"/>
    </location>
</feature>
<evidence type="ECO:0000313" key="11">
    <source>
        <dbReference type="Proteomes" id="UP001177160"/>
    </source>
</evidence>
<dbReference type="EC" id="2.3.1.-" evidence="6"/>
<dbReference type="Gene3D" id="2.40.50.100">
    <property type="match status" value="1"/>
</dbReference>
<evidence type="ECO:0000256" key="1">
    <source>
        <dbReference type="ARBA" id="ARBA00001938"/>
    </source>
</evidence>
<evidence type="ECO:0000256" key="3">
    <source>
        <dbReference type="ARBA" id="ARBA00022679"/>
    </source>
</evidence>
<keyword evidence="11" id="KW-1185">Reference proteome</keyword>
<dbReference type="PROSITE" id="PS50968">
    <property type="entry name" value="BIOTINYL_LIPOYL"/>
    <property type="match status" value="1"/>
</dbReference>
<dbReference type="InterPro" id="IPR050743">
    <property type="entry name" value="2-oxoacid_DH_E2_comp"/>
</dbReference>
<dbReference type="Proteomes" id="UP001177160">
    <property type="component" value="Unassembled WGS sequence"/>
</dbReference>
<evidence type="ECO:0000256" key="5">
    <source>
        <dbReference type="ARBA" id="ARBA00023315"/>
    </source>
</evidence>
<dbReference type="PROSITE" id="PS51826">
    <property type="entry name" value="PSBD"/>
    <property type="match status" value="1"/>
</dbReference>
<sequence length="420" mass="45800">MYNFKFPDIGEGIHEGKLLKWFFKKGDTVKEGETLCLVETDKVNAEIPSPLTGVIDTLGVAVGEIIHVGETLVLIQDGTAPTKSEPKKETTSVDEGENAGVVGQLEVSSEVIASAVEETTEAKVNTKVLASPLARQLALDNQIDIKSLKGSGEFGRILKTDVENAIASISSKPVQPSIPVPPMTTAKEGIRRVPISSVRKAIVTAMTLSKQIIPHTVLMDELDVSELVHLRNDQKGLASEAGIHLTYMPFIIKALTLTLKEFPIFNASFDHEKGEILYKDFIHIGFATDTPDGLIVPNIKNADQLSIFELAQQLKDLQTKAIHKTIQLKDIQNGTFTVTNYGAFDSTFGAPIIKYPEVAIMGIGKIQAKPIIRNNEIVIGQVMPISFAVDHRIIDGADAGRFVMKFKSYLKNPVFMLLAS</sequence>
<dbReference type="Pfam" id="PF00364">
    <property type="entry name" value="Biotin_lipoyl"/>
    <property type="match status" value="1"/>
</dbReference>
<evidence type="ECO:0000256" key="2">
    <source>
        <dbReference type="ARBA" id="ARBA00007317"/>
    </source>
</evidence>
<name>A0ABT2Y7Z9_9MOLU</name>
<dbReference type="Pfam" id="PF02817">
    <property type="entry name" value="E3_binding"/>
    <property type="match status" value="1"/>
</dbReference>
<dbReference type="CDD" id="cd06849">
    <property type="entry name" value="lipoyl_domain"/>
    <property type="match status" value="1"/>
</dbReference>
<proteinExistence type="inferred from homology"/>
<dbReference type="PROSITE" id="PS00189">
    <property type="entry name" value="LIPOYL"/>
    <property type="match status" value="1"/>
</dbReference>
<evidence type="ECO:0000259" key="9">
    <source>
        <dbReference type="PROSITE" id="PS51826"/>
    </source>
</evidence>
<evidence type="ECO:0000256" key="6">
    <source>
        <dbReference type="RuleBase" id="RU003423"/>
    </source>
</evidence>
<dbReference type="InterPro" id="IPR001078">
    <property type="entry name" value="2-oxoacid_DH_actylTfrase"/>
</dbReference>
<dbReference type="SUPFAM" id="SSF52777">
    <property type="entry name" value="CoA-dependent acyltransferases"/>
    <property type="match status" value="1"/>
</dbReference>
<feature type="domain" description="Lipoyl-binding" evidence="8">
    <location>
        <begin position="1"/>
        <end position="76"/>
    </location>
</feature>
<accession>A0ABT2Y7Z9</accession>
<evidence type="ECO:0000256" key="4">
    <source>
        <dbReference type="ARBA" id="ARBA00022823"/>
    </source>
</evidence>
<evidence type="ECO:0000259" key="8">
    <source>
        <dbReference type="PROSITE" id="PS50968"/>
    </source>
</evidence>
<keyword evidence="5 6" id="KW-0012">Acyltransferase</keyword>
<dbReference type="SUPFAM" id="SSF47005">
    <property type="entry name" value="Peripheral subunit-binding domain of 2-oxo acid dehydrogenase complex"/>
    <property type="match status" value="1"/>
</dbReference>
<evidence type="ECO:0000313" key="10">
    <source>
        <dbReference type="EMBL" id="MCV2232882.1"/>
    </source>
</evidence>
<comment type="caution">
    <text evidence="10">The sequence shown here is derived from an EMBL/GenBank/DDBJ whole genome shotgun (WGS) entry which is preliminary data.</text>
</comment>
<dbReference type="InterPro" id="IPR000089">
    <property type="entry name" value="Biotin_lipoyl"/>
</dbReference>
<dbReference type="Gene3D" id="3.30.559.10">
    <property type="entry name" value="Chloramphenicol acetyltransferase-like domain"/>
    <property type="match status" value="1"/>
</dbReference>
<reference evidence="10" key="1">
    <citation type="submission" date="2022-09" db="EMBL/GenBank/DDBJ databases">
        <title>Novel Mycoplasma species identified in domestic and wild animals.</title>
        <authorList>
            <person name="Volokhov D.V."/>
            <person name="Furtak V.A."/>
            <person name="Zagorodnyaya T.A."/>
        </authorList>
    </citation>
    <scope>NUCLEOTIDE SEQUENCE</scope>
    <source>
        <strain evidence="10">Oakley</strain>
    </source>
</reference>
<dbReference type="PANTHER" id="PTHR43178">
    <property type="entry name" value="DIHYDROLIPOAMIDE ACETYLTRANSFERASE COMPONENT OF PYRUVATE DEHYDROGENASE COMPLEX"/>
    <property type="match status" value="1"/>
</dbReference>
<dbReference type="Pfam" id="PF00198">
    <property type="entry name" value="2-oxoacid_dh"/>
    <property type="match status" value="1"/>
</dbReference>
<dbReference type="SUPFAM" id="SSF51230">
    <property type="entry name" value="Single hybrid motif"/>
    <property type="match status" value="1"/>
</dbReference>
<organism evidence="10 11">
    <name type="scientific">Paracholeplasma manati</name>
    <dbReference type="NCBI Taxonomy" id="591373"/>
    <lineage>
        <taxon>Bacteria</taxon>
        <taxon>Bacillati</taxon>
        <taxon>Mycoplasmatota</taxon>
        <taxon>Mollicutes</taxon>
        <taxon>Acholeplasmatales</taxon>
        <taxon>Acholeplasmataceae</taxon>
        <taxon>Paracholeplasma</taxon>
    </lineage>
</organism>
<keyword evidence="3 6" id="KW-0808">Transferase</keyword>
<dbReference type="InterPro" id="IPR036625">
    <property type="entry name" value="E3-bd_dom_sf"/>
</dbReference>
<evidence type="ECO:0000256" key="7">
    <source>
        <dbReference type="SAM" id="MobiDB-lite"/>
    </source>
</evidence>
<protein>
    <recommendedName>
        <fullName evidence="6">Dihydrolipoamide acetyltransferase component of pyruvate dehydrogenase complex</fullName>
        <ecNumber evidence="6">2.3.1.-</ecNumber>
    </recommendedName>
</protein>
<dbReference type="InterPro" id="IPR023213">
    <property type="entry name" value="CAT-like_dom_sf"/>
</dbReference>
<feature type="region of interest" description="Disordered" evidence="7">
    <location>
        <begin position="77"/>
        <end position="96"/>
    </location>
</feature>